<evidence type="ECO:0000313" key="2">
    <source>
        <dbReference type="EMBL" id="KAG5384665.1"/>
    </source>
</evidence>
<feature type="compositionally biased region" description="Basic and acidic residues" evidence="1">
    <location>
        <begin position="464"/>
        <end position="504"/>
    </location>
</feature>
<evidence type="ECO:0000256" key="1">
    <source>
        <dbReference type="SAM" id="MobiDB-lite"/>
    </source>
</evidence>
<comment type="caution">
    <text evidence="2">The sequence shown here is derived from an EMBL/GenBank/DDBJ whole genome shotgun (WGS) entry which is preliminary data.</text>
</comment>
<protein>
    <submittedName>
        <fullName evidence="2">Uncharacterized protein</fullName>
    </submittedName>
</protein>
<dbReference type="EMBL" id="JADBGQ010000008">
    <property type="protein sequence ID" value="KAG5384665.1"/>
    <property type="molecule type" value="Genomic_DNA"/>
</dbReference>
<evidence type="ECO:0000313" key="3">
    <source>
        <dbReference type="Proteomes" id="UP000823674"/>
    </source>
</evidence>
<feature type="compositionally biased region" description="Basic and acidic residues" evidence="1">
    <location>
        <begin position="97"/>
        <end position="116"/>
    </location>
</feature>
<feature type="compositionally biased region" description="Acidic residues" evidence="1">
    <location>
        <begin position="117"/>
        <end position="132"/>
    </location>
</feature>
<feature type="region of interest" description="Disordered" evidence="1">
    <location>
        <begin position="61"/>
        <end position="188"/>
    </location>
</feature>
<organism evidence="2 3">
    <name type="scientific">Brassica rapa subsp. trilocularis</name>
    <dbReference type="NCBI Taxonomy" id="1813537"/>
    <lineage>
        <taxon>Eukaryota</taxon>
        <taxon>Viridiplantae</taxon>
        <taxon>Streptophyta</taxon>
        <taxon>Embryophyta</taxon>
        <taxon>Tracheophyta</taxon>
        <taxon>Spermatophyta</taxon>
        <taxon>Magnoliopsida</taxon>
        <taxon>eudicotyledons</taxon>
        <taxon>Gunneridae</taxon>
        <taxon>Pentapetalae</taxon>
        <taxon>rosids</taxon>
        <taxon>malvids</taxon>
        <taxon>Brassicales</taxon>
        <taxon>Brassicaceae</taxon>
        <taxon>Brassiceae</taxon>
        <taxon>Brassica</taxon>
    </lineage>
</organism>
<sequence length="529" mass="58735">MAASQISLSEMKPKRCTRTIVTAVLWFREAKNVKKSGELMGSICLLLDDQDLIISAPQKKVFSNDPKAKEDSSSNVGGEETTMVPESGEANESEENANEKEEEKESSDKVEEKESSEVEEDNEGEKEVVEEEKEARDEEKEVGEEEKEPGKEEKDPKEGDKMKLQRNDEEAEERTTQSVREHETESHAEELLALEAIPSLRNHFRESVNGARPGYTPWLPADVQDASKQGEETYENLVKLRKVVGPMTTWCISRSLDQDNTEREETSFFEEQFGIDFAARTAQVEGPTIPAIGGGSNNAKSGQTDAYSVEAPGVEPLKAMEGRLMNAISDGTKEVNKKVKSLSDRLTLVENEVKSLRVSVSGMRELSSEGESDNPFDQDGSDNPSEEDGSDTPSEEDGGDTLSEAHKDGEMSAAAEQLETEMLEKENAEKKKKKRARKDDGKELLLSKQPKVCDRGRSPIWTRAQEEAAQKEAARKEAAQKKDAKLKGGEKKQTKNTAEKKAAQKEAAAQKKAAKKMKTCRKNKQTKKR</sequence>
<keyword evidence="3" id="KW-1185">Reference proteome</keyword>
<feature type="compositionally biased region" description="Acidic residues" evidence="1">
    <location>
        <begin position="368"/>
        <end position="399"/>
    </location>
</feature>
<feature type="compositionally biased region" description="Basic residues" evidence="1">
    <location>
        <begin position="512"/>
        <end position="529"/>
    </location>
</feature>
<feature type="non-terminal residue" evidence="2">
    <location>
        <position position="529"/>
    </location>
</feature>
<feature type="compositionally biased region" description="Basic and acidic residues" evidence="1">
    <location>
        <begin position="437"/>
        <end position="457"/>
    </location>
</feature>
<reference evidence="2 3" key="1">
    <citation type="submission" date="2021-03" db="EMBL/GenBank/DDBJ databases">
        <authorList>
            <person name="King G.J."/>
            <person name="Bancroft I."/>
            <person name="Baten A."/>
            <person name="Bloomfield J."/>
            <person name="Borpatragohain P."/>
            <person name="He Z."/>
            <person name="Irish N."/>
            <person name="Irwin J."/>
            <person name="Liu K."/>
            <person name="Mauleon R.P."/>
            <person name="Moore J."/>
            <person name="Morris R."/>
            <person name="Ostergaard L."/>
            <person name="Wang B."/>
            <person name="Wells R."/>
        </authorList>
    </citation>
    <scope>NUCLEOTIDE SEQUENCE [LARGE SCALE GENOMIC DNA]</scope>
    <source>
        <strain evidence="2">R-o-18</strain>
        <tissue evidence="2">Leaf</tissue>
    </source>
</reference>
<dbReference type="Proteomes" id="UP000823674">
    <property type="component" value="Chromosome A09"/>
</dbReference>
<proteinExistence type="predicted"/>
<gene>
    <name evidence="2" type="primary">A09g511190.1_BraROA</name>
    <name evidence="2" type="ORF">IGI04_036135</name>
</gene>
<accession>A0ABQ7LFG7</accession>
<feature type="compositionally biased region" description="Basic and acidic residues" evidence="1">
    <location>
        <begin position="148"/>
        <end position="188"/>
    </location>
</feature>
<name>A0ABQ7LFG7_BRACM</name>
<feature type="region of interest" description="Disordered" evidence="1">
    <location>
        <begin position="351"/>
        <end position="529"/>
    </location>
</feature>